<organism evidence="1 2">
    <name type="scientific">Phlebia brevispora</name>
    <dbReference type="NCBI Taxonomy" id="194682"/>
    <lineage>
        <taxon>Eukaryota</taxon>
        <taxon>Fungi</taxon>
        <taxon>Dikarya</taxon>
        <taxon>Basidiomycota</taxon>
        <taxon>Agaricomycotina</taxon>
        <taxon>Agaricomycetes</taxon>
        <taxon>Polyporales</taxon>
        <taxon>Meruliaceae</taxon>
        <taxon>Phlebia</taxon>
    </lineage>
</organism>
<reference evidence="1" key="1">
    <citation type="submission" date="2022-07" db="EMBL/GenBank/DDBJ databases">
        <title>Genome Sequence of Phlebia brevispora.</title>
        <authorList>
            <person name="Buettner E."/>
        </authorList>
    </citation>
    <scope>NUCLEOTIDE SEQUENCE</scope>
    <source>
        <strain evidence="1">MPL23</strain>
    </source>
</reference>
<comment type="caution">
    <text evidence="1">The sequence shown here is derived from an EMBL/GenBank/DDBJ whole genome shotgun (WGS) entry which is preliminary data.</text>
</comment>
<name>A0ACC1RID7_9APHY</name>
<dbReference type="EMBL" id="JANHOG010002764">
    <property type="protein sequence ID" value="KAJ3520212.1"/>
    <property type="molecule type" value="Genomic_DNA"/>
</dbReference>
<evidence type="ECO:0000313" key="2">
    <source>
        <dbReference type="Proteomes" id="UP001148662"/>
    </source>
</evidence>
<proteinExistence type="predicted"/>
<gene>
    <name evidence="1" type="ORF">NM688_g9194</name>
</gene>
<accession>A0ACC1RID7</accession>
<evidence type="ECO:0000313" key="1">
    <source>
        <dbReference type="EMBL" id="KAJ3520212.1"/>
    </source>
</evidence>
<sequence>MDFIVHILCAALAAILPFVPIFIETRTHDWTRTISTSFVPKFLLPPSDSVAYGGGLNAFQYAHSLDDSLLGSLDQYIDEESGHPIVALLHGLYSAWTPEQPSFGLTAHYVPIAFGLVLAFLASHAVWSWIRPAASTDADQALSSGIDMSSIVIPQSDSFKSNPHFNSSGLFARTVEDALEPCPVPLANMDSILPPSLSEHILSDDPSFAPTQSSPDLLRATQDDVDLPDMVFTDPTLSPTFNTELRTMLSSMSRSSLSDVIIEEEEEDSNLTASQDLSFASAGSSDQQALASSVLVNGREDETLSEQATHLIIGNDEDLVPAAVESSLPDESMEPEEPGNDAGDTDVSLPDTPSLAVILWVAPIPLIAAVPDSATETQAEADFPQDDAPAFDEGVQHEDGGPGNGTEPPAEDSPPYEGPGTVVVVEPVSPPSLAVTIWSPATAHPVLSPVNDSLKVPTCSPVIELVSPQAASEDDLLDFASKLYEPPEDFPMMSVDSSLERFLRLRWT</sequence>
<protein>
    <submittedName>
        <fullName evidence="1">Uncharacterized protein</fullName>
    </submittedName>
</protein>
<keyword evidence="2" id="KW-1185">Reference proteome</keyword>
<dbReference type="Proteomes" id="UP001148662">
    <property type="component" value="Unassembled WGS sequence"/>
</dbReference>